<feature type="transmembrane region" description="Helical" evidence="7">
    <location>
        <begin position="13"/>
        <end position="31"/>
    </location>
</feature>
<dbReference type="InterPro" id="IPR011014">
    <property type="entry name" value="MscS_channel_TM-2"/>
</dbReference>
<feature type="domain" description="Mechanosensitive ion channel MscS" evidence="8">
    <location>
        <begin position="117"/>
        <end position="179"/>
    </location>
</feature>
<proteinExistence type="inferred from homology"/>
<dbReference type="GO" id="GO:0008381">
    <property type="term" value="F:mechanosensitive monoatomic ion channel activity"/>
    <property type="evidence" value="ECO:0007669"/>
    <property type="project" value="InterPro"/>
</dbReference>
<organism evidence="10">
    <name type="scientific">freshwater metagenome</name>
    <dbReference type="NCBI Taxonomy" id="449393"/>
    <lineage>
        <taxon>unclassified sequences</taxon>
        <taxon>metagenomes</taxon>
        <taxon>ecological metagenomes</taxon>
    </lineage>
</organism>
<evidence type="ECO:0000256" key="4">
    <source>
        <dbReference type="ARBA" id="ARBA00022692"/>
    </source>
</evidence>
<dbReference type="InterPro" id="IPR049142">
    <property type="entry name" value="MS_channel_1st"/>
</dbReference>
<dbReference type="EMBL" id="CAFAAZ010000004">
    <property type="protein sequence ID" value="CAB4819638.1"/>
    <property type="molecule type" value="Genomic_DNA"/>
</dbReference>
<protein>
    <submittedName>
        <fullName evidence="10">Unannotated protein</fullName>
    </submittedName>
</protein>
<dbReference type="Gene3D" id="2.30.30.60">
    <property type="match status" value="1"/>
</dbReference>
<keyword evidence="5 7" id="KW-1133">Transmembrane helix</keyword>
<feature type="transmembrane region" description="Helical" evidence="7">
    <location>
        <begin position="97"/>
        <end position="119"/>
    </location>
</feature>
<name>A0A6J6MXH4_9ZZZZ</name>
<dbReference type="EMBL" id="CAFAHD010000055">
    <property type="protein sequence ID" value="CAB4837574.1"/>
    <property type="molecule type" value="Genomic_DNA"/>
</dbReference>
<evidence type="ECO:0000313" key="10">
    <source>
        <dbReference type="EMBL" id="CAB4678542.1"/>
    </source>
</evidence>
<dbReference type="PANTHER" id="PTHR30460:SF0">
    <property type="entry name" value="MODERATE CONDUCTANCE MECHANOSENSITIVE CHANNEL YBIO"/>
    <property type="match status" value="1"/>
</dbReference>
<dbReference type="EMBL" id="CAFBPT010000012">
    <property type="protein sequence ID" value="CAB5032763.1"/>
    <property type="molecule type" value="Genomic_DNA"/>
</dbReference>
<comment type="subcellular location">
    <subcellularLocation>
        <location evidence="1">Cell membrane</location>
        <topology evidence="1">Multi-pass membrane protein</topology>
    </subcellularLocation>
</comment>
<keyword evidence="6 7" id="KW-0472">Membrane</keyword>
<evidence type="ECO:0000313" key="11">
    <source>
        <dbReference type="EMBL" id="CAB4712748.1"/>
    </source>
</evidence>
<feature type="transmembrane region" description="Helical" evidence="7">
    <location>
        <begin position="71"/>
        <end position="91"/>
    </location>
</feature>
<comment type="similarity">
    <text evidence="2">Belongs to the MscS (TC 1.A.23) family.</text>
</comment>
<reference evidence="10" key="1">
    <citation type="submission" date="2020-05" db="EMBL/GenBank/DDBJ databases">
        <authorList>
            <person name="Chiriac C."/>
            <person name="Salcher M."/>
            <person name="Ghai R."/>
            <person name="Kavagutti S V."/>
        </authorList>
    </citation>
    <scope>NUCLEOTIDE SEQUENCE</scope>
</reference>
<dbReference type="GO" id="GO:0005886">
    <property type="term" value="C:plasma membrane"/>
    <property type="evidence" value="ECO:0007669"/>
    <property type="project" value="UniProtKB-SubCell"/>
</dbReference>
<dbReference type="AlphaFoldDB" id="A0A6J6MXH4"/>
<evidence type="ECO:0000259" key="9">
    <source>
        <dbReference type="Pfam" id="PF21088"/>
    </source>
</evidence>
<evidence type="ECO:0000313" key="15">
    <source>
        <dbReference type="EMBL" id="CAB4965467.1"/>
    </source>
</evidence>
<dbReference type="EMBL" id="CAFBNU010000007">
    <property type="protein sequence ID" value="CAB4965467.1"/>
    <property type="molecule type" value="Genomic_DNA"/>
</dbReference>
<evidence type="ECO:0000313" key="16">
    <source>
        <dbReference type="EMBL" id="CAB5032763.1"/>
    </source>
</evidence>
<evidence type="ECO:0000313" key="13">
    <source>
        <dbReference type="EMBL" id="CAB4837574.1"/>
    </source>
</evidence>
<dbReference type="EMBL" id="CAEZYD010000012">
    <property type="protein sequence ID" value="CAB4712748.1"/>
    <property type="molecule type" value="Genomic_DNA"/>
</dbReference>
<dbReference type="InterPro" id="IPR045276">
    <property type="entry name" value="YbiO_bact"/>
</dbReference>
<evidence type="ECO:0000256" key="6">
    <source>
        <dbReference type="ARBA" id="ARBA00023136"/>
    </source>
</evidence>
<feature type="domain" description="Mechanosensitive ion channel transmembrane helices 2/3" evidence="9">
    <location>
        <begin position="81"/>
        <end position="116"/>
    </location>
</feature>
<dbReference type="EMBL" id="CAFBMA010000012">
    <property type="protein sequence ID" value="CAB4900532.1"/>
    <property type="molecule type" value="Genomic_DNA"/>
</dbReference>
<dbReference type="Pfam" id="PF00924">
    <property type="entry name" value="MS_channel_2nd"/>
    <property type="match status" value="1"/>
</dbReference>
<sequence length="186" mass="20076">MTLSDNAQKIYDWFIGAPFHIILILVIALTFQKIGGRAVARAINRIADADFVPGPKRGLERQRERARTAGTVLRSALNGAIWLITLTMILSELGFNLGPLVASAGVIGVALGLGAQTLVRDVLAGMFMLVEDQYGVGDQIETMETTGVVESVGLRITTVRAQDGTLWYLRNGEILKVGNKSQPKAN</sequence>
<evidence type="ECO:0000313" key="14">
    <source>
        <dbReference type="EMBL" id="CAB4900532.1"/>
    </source>
</evidence>
<evidence type="ECO:0000256" key="5">
    <source>
        <dbReference type="ARBA" id="ARBA00022989"/>
    </source>
</evidence>
<dbReference type="InterPro" id="IPR006685">
    <property type="entry name" value="MscS_channel_2nd"/>
</dbReference>
<dbReference type="InterPro" id="IPR023408">
    <property type="entry name" value="MscS_beta-dom_sf"/>
</dbReference>
<evidence type="ECO:0000256" key="7">
    <source>
        <dbReference type="SAM" id="Phobius"/>
    </source>
</evidence>
<evidence type="ECO:0000256" key="1">
    <source>
        <dbReference type="ARBA" id="ARBA00004651"/>
    </source>
</evidence>
<dbReference type="Gene3D" id="1.10.287.1260">
    <property type="match status" value="1"/>
</dbReference>
<gene>
    <name evidence="10" type="ORF">UFOPK2343_00919</name>
    <name evidence="11" type="ORF">UFOPK2652_00909</name>
    <name evidence="12" type="ORF">UFOPK3128_00700</name>
    <name evidence="13" type="ORF">UFOPK3227_00596</name>
    <name evidence="14" type="ORF">UFOPK3511_01013</name>
    <name evidence="15" type="ORF">UFOPK3880_00833</name>
    <name evidence="16" type="ORF">UFOPK4146_01193</name>
</gene>
<dbReference type="EMBL" id="CAEZXD010000024">
    <property type="protein sequence ID" value="CAB4678542.1"/>
    <property type="molecule type" value="Genomic_DNA"/>
</dbReference>
<evidence type="ECO:0000256" key="2">
    <source>
        <dbReference type="ARBA" id="ARBA00008017"/>
    </source>
</evidence>
<dbReference type="Pfam" id="PF21088">
    <property type="entry name" value="MS_channel_1st"/>
    <property type="match status" value="1"/>
</dbReference>
<evidence type="ECO:0000256" key="3">
    <source>
        <dbReference type="ARBA" id="ARBA00022475"/>
    </source>
</evidence>
<keyword evidence="3" id="KW-1003">Cell membrane</keyword>
<evidence type="ECO:0000313" key="12">
    <source>
        <dbReference type="EMBL" id="CAB4819638.1"/>
    </source>
</evidence>
<dbReference type="SUPFAM" id="SSF50182">
    <property type="entry name" value="Sm-like ribonucleoproteins"/>
    <property type="match status" value="1"/>
</dbReference>
<keyword evidence="4 7" id="KW-0812">Transmembrane</keyword>
<dbReference type="InterPro" id="IPR010920">
    <property type="entry name" value="LSM_dom_sf"/>
</dbReference>
<dbReference type="PANTHER" id="PTHR30460">
    <property type="entry name" value="MODERATE CONDUCTANCE MECHANOSENSITIVE CHANNEL YBIO"/>
    <property type="match status" value="1"/>
</dbReference>
<dbReference type="SUPFAM" id="SSF82861">
    <property type="entry name" value="Mechanosensitive channel protein MscS (YggB), transmembrane region"/>
    <property type="match status" value="1"/>
</dbReference>
<accession>A0A6J6MXH4</accession>
<evidence type="ECO:0000259" key="8">
    <source>
        <dbReference type="Pfam" id="PF00924"/>
    </source>
</evidence>